<keyword evidence="7" id="KW-0121">Carboxypeptidase</keyword>
<dbReference type="InterPro" id="IPR047177">
    <property type="entry name" value="Pept_M20A"/>
</dbReference>
<dbReference type="Gene3D" id="1.10.150.900">
    <property type="match status" value="1"/>
</dbReference>
<dbReference type="GO" id="GO:0046872">
    <property type="term" value="F:metal ion binding"/>
    <property type="evidence" value="ECO:0007669"/>
    <property type="project" value="UniProtKB-KW"/>
</dbReference>
<protein>
    <submittedName>
        <fullName evidence="7">Carboxypeptidase PM20D1</fullName>
    </submittedName>
</protein>
<evidence type="ECO:0000259" key="6">
    <source>
        <dbReference type="Pfam" id="PF07687"/>
    </source>
</evidence>
<feature type="domain" description="Peptidase M20 dimerisation" evidence="6">
    <location>
        <begin position="236"/>
        <end position="381"/>
    </location>
</feature>
<dbReference type="PANTHER" id="PTHR45962:SF1">
    <property type="entry name" value="N-FATTY-ACYL-AMINO ACID SYNTHASE_HYDROLASE PM20D1"/>
    <property type="match status" value="1"/>
</dbReference>
<evidence type="ECO:0000256" key="2">
    <source>
        <dbReference type="ARBA" id="ARBA00022670"/>
    </source>
</evidence>
<evidence type="ECO:0000256" key="5">
    <source>
        <dbReference type="ARBA" id="ARBA00022833"/>
    </source>
</evidence>
<name>A0A1H6C1Z7_9BACT</name>
<dbReference type="Pfam" id="PF07687">
    <property type="entry name" value="M20_dimer"/>
    <property type="match status" value="1"/>
</dbReference>
<evidence type="ECO:0000256" key="4">
    <source>
        <dbReference type="ARBA" id="ARBA00022801"/>
    </source>
</evidence>
<dbReference type="InterPro" id="IPR036264">
    <property type="entry name" value="Bact_exopeptidase_dim_dom"/>
</dbReference>
<dbReference type="PIRSF" id="PIRSF036696">
    <property type="entry name" value="ACY-1"/>
    <property type="match status" value="1"/>
</dbReference>
<dbReference type="OrthoDB" id="9792335at2"/>
<dbReference type="SUPFAM" id="SSF53187">
    <property type="entry name" value="Zn-dependent exopeptidases"/>
    <property type="match status" value="1"/>
</dbReference>
<evidence type="ECO:0000313" key="7">
    <source>
        <dbReference type="EMBL" id="SEG66979.1"/>
    </source>
</evidence>
<dbReference type="PANTHER" id="PTHR45962">
    <property type="entry name" value="N-FATTY-ACYL-AMINO ACID SYNTHASE/HYDROLASE PM20D1"/>
    <property type="match status" value="1"/>
</dbReference>
<comment type="similarity">
    <text evidence="1">Belongs to the peptidase M20A family.</text>
</comment>
<organism evidence="7 8">
    <name type="scientific">Bryocella elongata</name>
    <dbReference type="NCBI Taxonomy" id="863522"/>
    <lineage>
        <taxon>Bacteria</taxon>
        <taxon>Pseudomonadati</taxon>
        <taxon>Acidobacteriota</taxon>
        <taxon>Terriglobia</taxon>
        <taxon>Terriglobales</taxon>
        <taxon>Acidobacteriaceae</taxon>
        <taxon>Bryocella</taxon>
    </lineage>
</organism>
<dbReference type="Gene3D" id="3.40.630.10">
    <property type="entry name" value="Zn peptidases"/>
    <property type="match status" value="1"/>
</dbReference>
<keyword evidence="4" id="KW-0378">Hydrolase</keyword>
<evidence type="ECO:0000256" key="1">
    <source>
        <dbReference type="ARBA" id="ARBA00006247"/>
    </source>
</evidence>
<evidence type="ECO:0000256" key="3">
    <source>
        <dbReference type="ARBA" id="ARBA00022723"/>
    </source>
</evidence>
<keyword evidence="8" id="KW-1185">Reference proteome</keyword>
<dbReference type="Proteomes" id="UP000236728">
    <property type="component" value="Unassembled WGS sequence"/>
</dbReference>
<evidence type="ECO:0000313" key="8">
    <source>
        <dbReference type="Proteomes" id="UP000236728"/>
    </source>
</evidence>
<dbReference type="SUPFAM" id="SSF55031">
    <property type="entry name" value="Bacterial exopeptidase dimerisation domain"/>
    <property type="match status" value="1"/>
</dbReference>
<dbReference type="RefSeq" id="WP_103935015.1">
    <property type="nucleotide sequence ID" value="NZ_FNVA01000008.1"/>
</dbReference>
<dbReference type="InterPro" id="IPR011650">
    <property type="entry name" value="Peptidase_M20_dimer"/>
</dbReference>
<dbReference type="GO" id="GO:0006508">
    <property type="term" value="P:proteolysis"/>
    <property type="evidence" value="ECO:0007669"/>
    <property type="project" value="UniProtKB-KW"/>
</dbReference>
<keyword evidence="3" id="KW-0479">Metal-binding</keyword>
<accession>A0A1H6C1Z7</accession>
<dbReference type="AlphaFoldDB" id="A0A1H6C1Z7"/>
<gene>
    <name evidence="7" type="ORF">SAMN05421819_4178</name>
</gene>
<proteinExistence type="inferred from homology"/>
<dbReference type="GO" id="GO:0004180">
    <property type="term" value="F:carboxypeptidase activity"/>
    <property type="evidence" value="ECO:0007669"/>
    <property type="project" value="UniProtKB-KW"/>
</dbReference>
<keyword evidence="5" id="KW-0862">Zinc</keyword>
<dbReference type="Pfam" id="PF01546">
    <property type="entry name" value="Peptidase_M20"/>
    <property type="match status" value="1"/>
</dbReference>
<keyword evidence="2" id="KW-0645">Protease</keyword>
<dbReference type="FunFam" id="3.40.630.10:FF:000027">
    <property type="entry name" value="N-fatty-acyl-amino acid synthase/hydrolase PM20D1"/>
    <property type="match status" value="1"/>
</dbReference>
<dbReference type="EMBL" id="FNVA01000008">
    <property type="protein sequence ID" value="SEG66979.1"/>
    <property type="molecule type" value="Genomic_DNA"/>
</dbReference>
<dbReference type="Gene3D" id="3.30.70.360">
    <property type="match status" value="1"/>
</dbReference>
<sequence length="485" mass="51390">MKRLLALFFVAVLVLAAILVVRTVRLKPEQASVPPATLITVDAGAVDRFASAVKIQTVSNFGQPIDADAMTAFRDLLATSFPHVHAAMTHEVLPSGSLLFTWKGKDPSAEPVILMGHMDVVPVEQSTLDHWKHQPFSGDVAEGSIWGRGTLDDKAAVLSTLEAAETLLAQGFTPARTIVLAFGDDEENGGSQGASGIVKELAARGVHAHFVVDEGGAVVTGMLAGLDRPLAVIGVSEKGYLSLKLSTTGTGGHSSEPPAHTAIGELALGITRLEANPFPGGLPEPSVKQFEALAPWMPFSKRLALANLWLFKPLIVSSGLKDPKMAGGYHTTTAVDMVTGGTKDNVLPTTASAVVNFRILPGETTDSVIAAVREKLNDPGIKVEVTAAGSARNPSPVSPTTSEGFNDLQTTIHQLYPTAVVSPYMVQAATDASYYYAISPNVYRFAPLEITPAGMTMAHGFNEHIGVDNYRHMVQFEAQLIQSVK</sequence>
<reference evidence="7 8" key="1">
    <citation type="submission" date="2016-10" db="EMBL/GenBank/DDBJ databases">
        <authorList>
            <person name="de Groot N.N."/>
        </authorList>
    </citation>
    <scope>NUCLEOTIDE SEQUENCE [LARGE SCALE GENOMIC DNA]</scope>
    <source>
        <strain evidence="7 8">DSM 22489</strain>
    </source>
</reference>
<dbReference type="InterPro" id="IPR002933">
    <property type="entry name" value="Peptidase_M20"/>
</dbReference>